<dbReference type="GO" id="GO:0006355">
    <property type="term" value="P:regulation of DNA-templated transcription"/>
    <property type="evidence" value="ECO:0007669"/>
    <property type="project" value="InterPro"/>
</dbReference>
<dbReference type="InterPro" id="IPR009057">
    <property type="entry name" value="Homeodomain-like_sf"/>
</dbReference>
<dbReference type="InterPro" id="IPR002078">
    <property type="entry name" value="Sigma_54_int"/>
</dbReference>
<comment type="caution">
    <text evidence="7">The sequence shown here is derived from an EMBL/GenBank/DDBJ whole genome shotgun (WGS) entry which is preliminary data.</text>
</comment>
<feature type="region of interest" description="Disordered" evidence="5">
    <location>
        <begin position="310"/>
        <end position="350"/>
    </location>
</feature>
<reference evidence="7" key="1">
    <citation type="submission" date="2022-06" db="EMBL/GenBank/DDBJ databases">
        <title>Aeoliella straminimaris, a novel planctomycete from sediments.</title>
        <authorList>
            <person name="Vitorino I.R."/>
            <person name="Lage O.M."/>
        </authorList>
    </citation>
    <scope>NUCLEOTIDE SEQUENCE</scope>
    <source>
        <strain evidence="7">ICT_H6.2</strain>
    </source>
</reference>
<gene>
    <name evidence="7" type="ORF">NG895_23210</name>
</gene>
<keyword evidence="3" id="KW-0805">Transcription regulation</keyword>
<evidence type="ECO:0000256" key="1">
    <source>
        <dbReference type="ARBA" id="ARBA00022741"/>
    </source>
</evidence>
<dbReference type="SUPFAM" id="SSF52540">
    <property type="entry name" value="P-loop containing nucleoside triphosphate hydrolases"/>
    <property type="match status" value="1"/>
</dbReference>
<organism evidence="7 8">
    <name type="scientific">Aeoliella straminimaris</name>
    <dbReference type="NCBI Taxonomy" id="2954799"/>
    <lineage>
        <taxon>Bacteria</taxon>
        <taxon>Pseudomonadati</taxon>
        <taxon>Planctomycetota</taxon>
        <taxon>Planctomycetia</taxon>
        <taxon>Pirellulales</taxon>
        <taxon>Lacipirellulaceae</taxon>
        <taxon>Aeoliella</taxon>
    </lineage>
</organism>
<evidence type="ECO:0000313" key="7">
    <source>
        <dbReference type="EMBL" id="MCO6046818.1"/>
    </source>
</evidence>
<evidence type="ECO:0000256" key="2">
    <source>
        <dbReference type="ARBA" id="ARBA00022840"/>
    </source>
</evidence>
<protein>
    <recommendedName>
        <fullName evidence="6">Sigma-54 factor interaction domain-containing protein</fullName>
    </recommendedName>
</protein>
<dbReference type="Gene3D" id="1.10.10.60">
    <property type="entry name" value="Homeodomain-like"/>
    <property type="match status" value="1"/>
</dbReference>
<keyword evidence="2" id="KW-0067">ATP-binding</keyword>
<evidence type="ECO:0000256" key="4">
    <source>
        <dbReference type="ARBA" id="ARBA00023163"/>
    </source>
</evidence>
<accession>A0A9X2FEN1</accession>
<sequence length="350" mass="38070">MSNPSPTDALFRFRQQQASRFADQQCISLAGDSPAMKQVRNQIAAAAASGASVMIRGADAAQLHEIAEAIHYRRHPDGQGALWTVDAEDALPNELSRVLQAMNRSQEPGTLLISSVDHLPAEQQVELLTASGRDDWSAPIVATQPDESQTEVVGISDELSALLSTIEIAVPPLAERPEDIPPLVELMLKELNREDDANVELAPDALDLLMIYVWPGELAELRHVVAKAHARCRGRVMTPQNLPRTLHHAVEHAAAAEDRPAPIDLDDYLGRVEAALVLRALELAGGNKAEAARLLGVSRPRLYRKLEQMGLVEPAAPRDKPTTEPTTAQEEPSAPDADEGIEFLPIDEEQ</sequence>
<evidence type="ECO:0000256" key="5">
    <source>
        <dbReference type="SAM" id="MobiDB-lite"/>
    </source>
</evidence>
<dbReference type="Proteomes" id="UP001155241">
    <property type="component" value="Unassembled WGS sequence"/>
</dbReference>
<evidence type="ECO:0000259" key="6">
    <source>
        <dbReference type="PROSITE" id="PS50045"/>
    </source>
</evidence>
<dbReference type="Gene3D" id="1.10.8.60">
    <property type="match status" value="1"/>
</dbReference>
<dbReference type="GO" id="GO:0043565">
    <property type="term" value="F:sequence-specific DNA binding"/>
    <property type="evidence" value="ECO:0007669"/>
    <property type="project" value="InterPro"/>
</dbReference>
<feature type="compositionally biased region" description="Low complexity" evidence="5">
    <location>
        <begin position="323"/>
        <end position="335"/>
    </location>
</feature>
<dbReference type="AlphaFoldDB" id="A0A9X2FEN1"/>
<keyword evidence="4" id="KW-0804">Transcription</keyword>
<keyword evidence="8" id="KW-1185">Reference proteome</keyword>
<evidence type="ECO:0000313" key="8">
    <source>
        <dbReference type="Proteomes" id="UP001155241"/>
    </source>
</evidence>
<dbReference type="GO" id="GO:0005524">
    <property type="term" value="F:ATP binding"/>
    <property type="evidence" value="ECO:0007669"/>
    <property type="project" value="UniProtKB-KW"/>
</dbReference>
<feature type="compositionally biased region" description="Acidic residues" evidence="5">
    <location>
        <begin position="336"/>
        <end position="350"/>
    </location>
</feature>
<dbReference type="InterPro" id="IPR027417">
    <property type="entry name" value="P-loop_NTPase"/>
</dbReference>
<proteinExistence type="predicted"/>
<keyword evidence="1" id="KW-0547">Nucleotide-binding</keyword>
<dbReference type="Pfam" id="PF25601">
    <property type="entry name" value="AAA_lid_14"/>
    <property type="match status" value="1"/>
</dbReference>
<dbReference type="PANTHER" id="PTHR32071">
    <property type="entry name" value="TRANSCRIPTIONAL REGULATORY PROTEIN"/>
    <property type="match status" value="1"/>
</dbReference>
<dbReference type="EMBL" id="JAMXLR010000077">
    <property type="protein sequence ID" value="MCO6046818.1"/>
    <property type="molecule type" value="Genomic_DNA"/>
</dbReference>
<feature type="domain" description="Sigma-54 factor interaction" evidence="6">
    <location>
        <begin position="29"/>
        <end position="230"/>
    </location>
</feature>
<dbReference type="PRINTS" id="PR01590">
    <property type="entry name" value="HTHFIS"/>
</dbReference>
<dbReference type="Gene3D" id="3.40.50.300">
    <property type="entry name" value="P-loop containing nucleotide triphosphate hydrolases"/>
    <property type="match status" value="1"/>
</dbReference>
<dbReference type="InterPro" id="IPR002197">
    <property type="entry name" value="HTH_Fis"/>
</dbReference>
<dbReference type="InterPro" id="IPR058031">
    <property type="entry name" value="AAA_lid_NorR"/>
</dbReference>
<dbReference type="RefSeq" id="WP_252854930.1">
    <property type="nucleotide sequence ID" value="NZ_JAMXLR010000077.1"/>
</dbReference>
<dbReference type="SUPFAM" id="SSF46689">
    <property type="entry name" value="Homeodomain-like"/>
    <property type="match status" value="1"/>
</dbReference>
<evidence type="ECO:0000256" key="3">
    <source>
        <dbReference type="ARBA" id="ARBA00023015"/>
    </source>
</evidence>
<dbReference type="PROSITE" id="PS50045">
    <property type="entry name" value="SIGMA54_INTERACT_4"/>
    <property type="match status" value="1"/>
</dbReference>
<name>A0A9X2FEN1_9BACT</name>
<dbReference type="Pfam" id="PF02954">
    <property type="entry name" value="HTH_8"/>
    <property type="match status" value="1"/>
</dbReference>